<feature type="compositionally biased region" description="Polar residues" evidence="1">
    <location>
        <begin position="169"/>
        <end position="180"/>
    </location>
</feature>
<evidence type="ECO:0000256" key="1">
    <source>
        <dbReference type="SAM" id="MobiDB-lite"/>
    </source>
</evidence>
<keyword evidence="2" id="KW-0812">Transmembrane</keyword>
<proteinExistence type="predicted"/>
<feature type="region of interest" description="Disordered" evidence="1">
    <location>
        <begin position="95"/>
        <end position="134"/>
    </location>
</feature>
<feature type="transmembrane region" description="Helical" evidence="2">
    <location>
        <begin position="13"/>
        <end position="38"/>
    </location>
</feature>
<gene>
    <name evidence="3" type="ORF">HGA08_26565</name>
</gene>
<evidence type="ECO:0000256" key="2">
    <source>
        <dbReference type="SAM" id="Phobius"/>
    </source>
</evidence>
<keyword evidence="2" id="KW-0472">Membrane</keyword>
<accession>A0A846Y7H5</accession>
<comment type="caution">
    <text evidence="3">The sequence shown here is derived from an EMBL/GenBank/DDBJ whole genome shotgun (WGS) entry which is preliminary data.</text>
</comment>
<keyword evidence="2" id="KW-1133">Transmembrane helix</keyword>
<dbReference type="RefSeq" id="WP_067878229.1">
    <property type="nucleotide sequence ID" value="NZ_JAAXOP010000020.1"/>
</dbReference>
<keyword evidence="4" id="KW-1185">Reference proteome</keyword>
<dbReference type="EMBL" id="JAAXOP010000020">
    <property type="protein sequence ID" value="NKY53764.1"/>
    <property type="molecule type" value="Genomic_DNA"/>
</dbReference>
<sequence length="242" mass="24851">MSQSAQSRPTGQILQYTAVVFAGMASIGLTVAAGTYVVNQIGGSHSVMSSGGRHQAAVPEFDPGRPETRVPVVTAGNWESAAGYRELPASFTAPAVPADRGEAHPPAPVRTPISTPAPQSAESPTGTADPAGLGGRLALSEETYVDANVSRTQQHSITLTIGANLPGTLGNSADTGTGTEESPGDRTTGFRTDIDVHTGEISVSVSDPPTGRHEMRIERNTLPAPVPAEQPQQIGQDGSPLA</sequence>
<feature type="region of interest" description="Disordered" evidence="1">
    <location>
        <begin position="165"/>
        <end position="242"/>
    </location>
</feature>
<protein>
    <submittedName>
        <fullName evidence="3">Uncharacterized protein</fullName>
    </submittedName>
</protein>
<name>A0A846Y7H5_9NOCA</name>
<reference evidence="3 4" key="1">
    <citation type="submission" date="2020-04" db="EMBL/GenBank/DDBJ databases">
        <title>MicrobeNet Type strains.</title>
        <authorList>
            <person name="Nicholson A.C."/>
        </authorList>
    </citation>
    <scope>NUCLEOTIDE SEQUENCE [LARGE SCALE GENOMIC DNA]</scope>
    <source>
        <strain evidence="3 4">JCM 12354</strain>
    </source>
</reference>
<dbReference type="Proteomes" id="UP000565711">
    <property type="component" value="Unassembled WGS sequence"/>
</dbReference>
<dbReference type="AlphaFoldDB" id="A0A846Y7H5"/>
<feature type="compositionally biased region" description="Polar residues" evidence="1">
    <location>
        <begin position="112"/>
        <end position="126"/>
    </location>
</feature>
<evidence type="ECO:0000313" key="3">
    <source>
        <dbReference type="EMBL" id="NKY53764.1"/>
    </source>
</evidence>
<evidence type="ECO:0000313" key="4">
    <source>
        <dbReference type="Proteomes" id="UP000565711"/>
    </source>
</evidence>
<feature type="compositionally biased region" description="Basic and acidic residues" evidence="1">
    <location>
        <begin position="210"/>
        <end position="219"/>
    </location>
</feature>
<organism evidence="3 4">
    <name type="scientific">Nocardia vermiculata</name>
    <dbReference type="NCBI Taxonomy" id="257274"/>
    <lineage>
        <taxon>Bacteria</taxon>
        <taxon>Bacillati</taxon>
        <taxon>Actinomycetota</taxon>
        <taxon>Actinomycetes</taxon>
        <taxon>Mycobacteriales</taxon>
        <taxon>Nocardiaceae</taxon>
        <taxon>Nocardia</taxon>
    </lineage>
</organism>